<proteinExistence type="inferred from homology"/>
<dbReference type="UniPathway" id="UPA00232"/>
<reference evidence="11 12" key="1">
    <citation type="submission" date="2015-06" db="EMBL/GenBank/DDBJ databases">
        <title>Lineage-specific patterns of genome deterioration in obligate symbionts.</title>
        <authorList>
            <person name="Bennett G.M."/>
            <person name="McCutcheon J.P."/>
            <person name="McDonald B.R."/>
            <person name="Moran N.A."/>
        </authorList>
    </citation>
    <scope>NUCLEOTIDE SEQUENCE [LARGE SCALE GENOMIC DNA]</scope>
    <source>
        <strain evidence="11 12">B-GSS</strain>
    </source>
</reference>
<dbReference type="AlphaFoldDB" id="A0A0K2BK13"/>
<feature type="domain" description="FAD-binding" evidence="10">
    <location>
        <begin position="8"/>
        <end position="321"/>
    </location>
</feature>
<dbReference type="SUPFAM" id="SSF51905">
    <property type="entry name" value="FAD/NAD(P)-binding domain"/>
    <property type="match status" value="1"/>
</dbReference>
<accession>A0A0K2BK13</accession>
<evidence type="ECO:0000256" key="8">
    <source>
        <dbReference type="ARBA" id="ARBA00065734"/>
    </source>
</evidence>
<comment type="similarity">
    <text evidence="3">Belongs to the UbiH/COQ6 family.</text>
</comment>
<evidence type="ECO:0000313" key="11">
    <source>
        <dbReference type="EMBL" id="AKZ65675.1"/>
    </source>
</evidence>
<dbReference type="EMBL" id="CP011787">
    <property type="protein sequence ID" value="AKZ65675.1"/>
    <property type="molecule type" value="Genomic_DNA"/>
</dbReference>
<evidence type="ECO:0000256" key="5">
    <source>
        <dbReference type="ARBA" id="ARBA00022827"/>
    </source>
</evidence>
<organism evidence="11 12">
    <name type="scientific">Candidatus Palibaumannia cicadellinicola</name>
    <dbReference type="NCBI Taxonomy" id="186490"/>
    <lineage>
        <taxon>Bacteria</taxon>
        <taxon>Pseudomonadati</taxon>
        <taxon>Pseudomonadota</taxon>
        <taxon>Gammaproteobacteria</taxon>
        <taxon>Candidatus Palibaumannia</taxon>
    </lineage>
</organism>
<comment type="cofactor">
    <cofactor evidence="1">
        <name>FAD</name>
        <dbReference type="ChEBI" id="CHEBI:57692"/>
    </cofactor>
</comment>
<keyword evidence="9" id="KW-1133">Transmembrane helix</keyword>
<dbReference type="KEGG" id="bcig:AB162_047"/>
<keyword evidence="9" id="KW-0812">Transmembrane</keyword>
<evidence type="ECO:0000259" key="10">
    <source>
        <dbReference type="Pfam" id="PF01494"/>
    </source>
</evidence>
<keyword evidence="12" id="KW-1185">Reference proteome</keyword>
<dbReference type="InterPro" id="IPR010971">
    <property type="entry name" value="UbiH/COQ6"/>
</dbReference>
<protein>
    <submittedName>
        <fullName evidence="11">2-octaprenyl-3-methyl-6-methoxy-1,4-benzoquinol hydroxylase</fullName>
    </submittedName>
</protein>
<dbReference type="PANTHER" id="PTHR43876">
    <property type="entry name" value="UBIQUINONE BIOSYNTHESIS MONOOXYGENASE COQ6, MITOCHONDRIAL"/>
    <property type="match status" value="1"/>
</dbReference>
<dbReference type="GO" id="GO:0006744">
    <property type="term" value="P:ubiquinone biosynthetic process"/>
    <property type="evidence" value="ECO:0007669"/>
    <property type="project" value="UniProtKB-UniPathway"/>
</dbReference>
<evidence type="ECO:0000256" key="1">
    <source>
        <dbReference type="ARBA" id="ARBA00001974"/>
    </source>
</evidence>
<evidence type="ECO:0000256" key="4">
    <source>
        <dbReference type="ARBA" id="ARBA00022630"/>
    </source>
</evidence>
<dbReference type="GO" id="GO:0008682">
    <property type="term" value="F:3-demethoxyubiquinol 3-hydroxylase activity"/>
    <property type="evidence" value="ECO:0007669"/>
    <property type="project" value="TreeGrafter"/>
</dbReference>
<evidence type="ECO:0000256" key="2">
    <source>
        <dbReference type="ARBA" id="ARBA00004749"/>
    </source>
</evidence>
<evidence type="ECO:0000256" key="6">
    <source>
        <dbReference type="ARBA" id="ARBA00023002"/>
    </source>
</evidence>
<dbReference type="Gene3D" id="3.50.50.60">
    <property type="entry name" value="FAD/NAD(P)-binding domain"/>
    <property type="match status" value="2"/>
</dbReference>
<comment type="pathway">
    <text evidence="2">Cofactor biosynthesis; ubiquinone biosynthesis.</text>
</comment>
<keyword evidence="7" id="KW-0503">Monooxygenase</keyword>
<dbReference type="FunFam" id="3.50.50.60:FF:000021">
    <property type="entry name" value="Ubiquinone biosynthesis monooxygenase COQ6"/>
    <property type="match status" value="1"/>
</dbReference>
<dbReference type="Proteomes" id="UP000056466">
    <property type="component" value="Chromosome"/>
</dbReference>
<dbReference type="Pfam" id="PF01494">
    <property type="entry name" value="FAD_binding_3"/>
    <property type="match status" value="1"/>
</dbReference>
<comment type="subunit">
    <text evidence="8">Component of the Ubi complex metabolon, which regroups five ubiquinone biosynthesis proteins (UbiE, UbiF, UbiG, UbiH and UbiI) and two accessory factors (UbiK and the lipid-binding protein UbiJ).</text>
</comment>
<evidence type="ECO:0000256" key="9">
    <source>
        <dbReference type="SAM" id="Phobius"/>
    </source>
</evidence>
<dbReference type="InterPro" id="IPR018168">
    <property type="entry name" value="Ubi_Hdrlase_CS"/>
</dbReference>
<dbReference type="RefSeq" id="WP_260080590.1">
    <property type="nucleotide sequence ID" value="NZ_CP011787.1"/>
</dbReference>
<keyword evidence="4" id="KW-0285">Flavoprotein</keyword>
<dbReference type="GO" id="GO:0110142">
    <property type="term" value="C:ubiquinone biosynthesis complex"/>
    <property type="evidence" value="ECO:0007669"/>
    <property type="project" value="UniProtKB-ARBA"/>
</dbReference>
<dbReference type="PANTHER" id="PTHR43876:SF10">
    <property type="entry name" value="3-DEMETHOXYUBIQUINOL 3-HYDROXYLASE"/>
    <property type="match status" value="1"/>
</dbReference>
<dbReference type="PROSITE" id="PS01304">
    <property type="entry name" value="UBIH"/>
    <property type="match status" value="1"/>
</dbReference>
<keyword evidence="5" id="KW-0274">FAD</keyword>
<gene>
    <name evidence="11" type="primary">ubiF</name>
    <name evidence="11" type="ORF">AB162_047</name>
</gene>
<sequence>MNNTQEYYDVVIVGGGIVGATLAITLAKSNFSVMLIDKHYCNTVFNQTKPDVIVSALNCTSVDLLRRLQVWHKIGDYFCVPYRKIYIWEDHSSEVVFNAASINLPEIGFIIENWRIKKALWQILCSCDKLKLCCPAEIKTMQYHNSYWKLILNNGNKVTNRLLIGADGANSKVRQNIGIAVSGWEYRQSCMMLSAEIEIDQNNCIWQIFTPTGPRACLPLYNKWASLIWYDSLSRIRQLQKLTLSSLTYEVMASFPGRIGIIKLHDIASFTFTRRHASDYVRPGLALIGDAAHTIHPLGGQGVNLGLSDAKVLAEVLINAREKNKSWYELNVLSSYELQRRCHNLLIQTGMDLFYKTFSNNILPLKIARNIGLMLAQRADFIKKIF</sequence>
<feature type="transmembrane region" description="Helical" evidence="9">
    <location>
        <begin position="7"/>
        <end position="27"/>
    </location>
</feature>
<dbReference type="InterPro" id="IPR002938">
    <property type="entry name" value="FAD-bd"/>
</dbReference>
<evidence type="ECO:0000256" key="7">
    <source>
        <dbReference type="ARBA" id="ARBA00023033"/>
    </source>
</evidence>
<dbReference type="GO" id="GO:0071949">
    <property type="term" value="F:FAD binding"/>
    <property type="evidence" value="ECO:0007669"/>
    <property type="project" value="InterPro"/>
</dbReference>
<dbReference type="PATRIC" id="fig|186490.8.peg.49"/>
<name>A0A0K2BK13_9GAMM</name>
<keyword evidence="9" id="KW-0472">Membrane</keyword>
<dbReference type="InterPro" id="IPR036188">
    <property type="entry name" value="FAD/NAD-bd_sf"/>
</dbReference>
<evidence type="ECO:0000313" key="12">
    <source>
        <dbReference type="Proteomes" id="UP000056466"/>
    </source>
</evidence>
<dbReference type="InterPro" id="IPR051205">
    <property type="entry name" value="UbiH/COQ6_monooxygenase"/>
</dbReference>
<evidence type="ECO:0000256" key="3">
    <source>
        <dbReference type="ARBA" id="ARBA00005349"/>
    </source>
</evidence>
<keyword evidence="6" id="KW-0560">Oxidoreductase</keyword>
<dbReference type="PRINTS" id="PR00420">
    <property type="entry name" value="RNGMNOXGNASE"/>
</dbReference>
<dbReference type="NCBIfam" id="TIGR01988">
    <property type="entry name" value="Ubi-OHases"/>
    <property type="match status" value="1"/>
</dbReference>